<reference evidence="4 5" key="1">
    <citation type="submission" date="2023-04" db="EMBL/GenBank/DDBJ databases">
        <title>A long-awaited taxogenomic arrangement of the family Halomonadaceae.</title>
        <authorList>
            <person name="De La Haba R."/>
            <person name="Chuvochina M."/>
            <person name="Wittouck S."/>
            <person name="Arahal D.R."/>
            <person name="Sanchez-Porro C."/>
            <person name="Hugenholtz P."/>
            <person name="Ventosa A."/>
        </authorList>
    </citation>
    <scope>NUCLEOTIDE SEQUENCE [LARGE SCALE GENOMIC DNA]</scope>
    <source>
        <strain evidence="4 5">DSM 22428</strain>
    </source>
</reference>
<evidence type="ECO:0000313" key="5">
    <source>
        <dbReference type="Proteomes" id="UP001269375"/>
    </source>
</evidence>
<name>A0ABU1GUY5_9GAMM</name>
<dbReference type="NCBIfam" id="NF045761">
    <property type="entry name" value="NAMPUrTaseMurU"/>
    <property type="match status" value="1"/>
</dbReference>
<dbReference type="InterPro" id="IPR054790">
    <property type="entry name" value="MurU"/>
</dbReference>
<dbReference type="Pfam" id="PF00483">
    <property type="entry name" value="NTP_transferase"/>
    <property type="match status" value="1"/>
</dbReference>
<dbReference type="InterPro" id="IPR029044">
    <property type="entry name" value="Nucleotide-diphossugar_trans"/>
</dbReference>
<dbReference type="RefSeq" id="WP_251591093.1">
    <property type="nucleotide sequence ID" value="NZ_JAMLJI010000001.1"/>
</dbReference>
<dbReference type="InterPro" id="IPR005835">
    <property type="entry name" value="NTP_transferase_dom"/>
</dbReference>
<accession>A0ABU1GUY5</accession>
<keyword evidence="5" id="KW-1185">Reference proteome</keyword>
<evidence type="ECO:0000256" key="1">
    <source>
        <dbReference type="ARBA" id="ARBA00022679"/>
    </source>
</evidence>
<dbReference type="PANTHER" id="PTHR43584:SF8">
    <property type="entry name" value="N-ACETYLMURAMATE ALPHA-1-PHOSPHATE URIDYLYLTRANSFERASE"/>
    <property type="match status" value="1"/>
</dbReference>
<gene>
    <name evidence="4" type="ORF">QC825_04755</name>
</gene>
<sequence>MKAMILAAGFGTRMRPLTDTCPKPLLLAGGKPLIVHHLDRLKAYGIDEVVINVSYRGEQIMEALGTGEAFGMTLHWSVEPTPLETAGGIIKALPMLGEAPFWLVNGDVYCTYPIDPCATLDSALAHLVMVDNPDHHPDGDFHLTETGDVLKHGQPMLTYSGIALMSPALFEGGPCEQPSRLAPYLVNAMAGGRVRGERFDGDWLDVGTPERLAELDARLSGIQ</sequence>
<dbReference type="InterPro" id="IPR050065">
    <property type="entry name" value="GlmU-like"/>
</dbReference>
<organism evidence="4 5">
    <name type="scientific">Larsenimonas suaedae</name>
    <dbReference type="NCBI Taxonomy" id="1851019"/>
    <lineage>
        <taxon>Bacteria</taxon>
        <taxon>Pseudomonadati</taxon>
        <taxon>Pseudomonadota</taxon>
        <taxon>Gammaproteobacteria</taxon>
        <taxon>Oceanospirillales</taxon>
        <taxon>Halomonadaceae</taxon>
        <taxon>Larsenimonas</taxon>
    </lineage>
</organism>
<keyword evidence="2" id="KW-0548">Nucleotidyltransferase</keyword>
<evidence type="ECO:0000259" key="3">
    <source>
        <dbReference type="Pfam" id="PF00483"/>
    </source>
</evidence>
<comment type="caution">
    <text evidence="4">The sequence shown here is derived from an EMBL/GenBank/DDBJ whole genome shotgun (WGS) entry which is preliminary data.</text>
</comment>
<dbReference type="EMBL" id="JARWAO010000002">
    <property type="protein sequence ID" value="MDR5895386.1"/>
    <property type="molecule type" value="Genomic_DNA"/>
</dbReference>
<dbReference type="SUPFAM" id="SSF53448">
    <property type="entry name" value="Nucleotide-diphospho-sugar transferases"/>
    <property type="match status" value="1"/>
</dbReference>
<keyword evidence="1" id="KW-0808">Transferase</keyword>
<dbReference type="CDD" id="cd06422">
    <property type="entry name" value="NTP_transferase_like_1"/>
    <property type="match status" value="1"/>
</dbReference>
<feature type="domain" description="Nucleotidyl transferase" evidence="3">
    <location>
        <begin position="2"/>
        <end position="120"/>
    </location>
</feature>
<proteinExistence type="predicted"/>
<dbReference type="Gene3D" id="3.90.550.10">
    <property type="entry name" value="Spore Coat Polysaccharide Biosynthesis Protein SpsA, Chain A"/>
    <property type="match status" value="1"/>
</dbReference>
<dbReference type="PANTHER" id="PTHR43584">
    <property type="entry name" value="NUCLEOTIDYL TRANSFERASE"/>
    <property type="match status" value="1"/>
</dbReference>
<evidence type="ECO:0000256" key="2">
    <source>
        <dbReference type="ARBA" id="ARBA00022695"/>
    </source>
</evidence>
<dbReference type="Proteomes" id="UP001269375">
    <property type="component" value="Unassembled WGS sequence"/>
</dbReference>
<evidence type="ECO:0000313" key="4">
    <source>
        <dbReference type="EMBL" id="MDR5895386.1"/>
    </source>
</evidence>
<protein>
    <submittedName>
        <fullName evidence="4">Nucleotidyltransferase family protein</fullName>
    </submittedName>
</protein>